<dbReference type="SUPFAM" id="SSF55785">
    <property type="entry name" value="PYP-like sensor domain (PAS domain)"/>
    <property type="match status" value="1"/>
</dbReference>
<evidence type="ECO:0000256" key="4">
    <source>
        <dbReference type="SAM" id="MobiDB-lite"/>
    </source>
</evidence>
<dbReference type="InterPro" id="IPR013767">
    <property type="entry name" value="PAS_fold"/>
</dbReference>
<keyword evidence="2" id="KW-0238">DNA-binding</keyword>
<dbReference type="InterPro" id="IPR016032">
    <property type="entry name" value="Sig_transdc_resp-reg_C-effctor"/>
</dbReference>
<dbReference type="Pfam" id="PF00989">
    <property type="entry name" value="PAS"/>
    <property type="match status" value="1"/>
</dbReference>
<evidence type="ECO:0000256" key="1">
    <source>
        <dbReference type="ARBA" id="ARBA00023015"/>
    </source>
</evidence>
<keyword evidence="8" id="KW-1185">Reference proteome</keyword>
<accession>A0A564ZN06</accession>
<dbReference type="SMART" id="SM00421">
    <property type="entry name" value="HTH_LUXR"/>
    <property type="match status" value="1"/>
</dbReference>
<gene>
    <name evidence="7" type="primary">liaR</name>
    <name evidence="7" type="ORF">MELA_02416</name>
</gene>
<dbReference type="SMART" id="SM00091">
    <property type="entry name" value="PAS"/>
    <property type="match status" value="1"/>
</dbReference>
<dbReference type="PROSITE" id="PS50112">
    <property type="entry name" value="PAS"/>
    <property type="match status" value="1"/>
</dbReference>
<evidence type="ECO:0000259" key="5">
    <source>
        <dbReference type="PROSITE" id="PS50043"/>
    </source>
</evidence>
<feature type="domain" description="HTH luxR-type" evidence="5">
    <location>
        <begin position="171"/>
        <end position="236"/>
    </location>
</feature>
<dbReference type="SUPFAM" id="SSF46894">
    <property type="entry name" value="C-terminal effector domain of the bipartite response regulators"/>
    <property type="match status" value="1"/>
</dbReference>
<dbReference type="PANTHER" id="PTHR44688">
    <property type="entry name" value="DNA-BINDING TRANSCRIPTIONAL ACTIVATOR DEVR_DOSR"/>
    <property type="match status" value="1"/>
</dbReference>
<feature type="region of interest" description="Disordered" evidence="4">
    <location>
        <begin position="1"/>
        <end position="34"/>
    </location>
</feature>
<dbReference type="PANTHER" id="PTHR44688:SF16">
    <property type="entry name" value="DNA-BINDING TRANSCRIPTIONAL ACTIVATOR DEVR_DOSR"/>
    <property type="match status" value="1"/>
</dbReference>
<evidence type="ECO:0000259" key="6">
    <source>
        <dbReference type="PROSITE" id="PS50112"/>
    </source>
</evidence>
<dbReference type="PROSITE" id="PS00622">
    <property type="entry name" value="HTH_LUXR_1"/>
    <property type="match status" value="1"/>
</dbReference>
<organism evidence="7 8">
    <name type="scientific">Candidatus Methylomirabilis lanthanidiphila</name>
    <dbReference type="NCBI Taxonomy" id="2211376"/>
    <lineage>
        <taxon>Bacteria</taxon>
        <taxon>Candidatus Methylomirabilota</taxon>
        <taxon>Candidatus Methylomirabilia</taxon>
        <taxon>Candidatus Methylomirabilales</taxon>
        <taxon>Candidatus Methylomirabilaceae</taxon>
        <taxon>Candidatus Methylomirabilis</taxon>
    </lineage>
</organism>
<feature type="compositionally biased region" description="Low complexity" evidence="4">
    <location>
        <begin position="1"/>
        <end position="21"/>
    </location>
</feature>
<dbReference type="CDD" id="cd00130">
    <property type="entry name" value="PAS"/>
    <property type="match status" value="1"/>
</dbReference>
<dbReference type="Gene3D" id="1.10.10.10">
    <property type="entry name" value="Winged helix-like DNA-binding domain superfamily/Winged helix DNA-binding domain"/>
    <property type="match status" value="1"/>
</dbReference>
<dbReference type="CDD" id="cd06170">
    <property type="entry name" value="LuxR_C_like"/>
    <property type="match status" value="1"/>
</dbReference>
<evidence type="ECO:0000256" key="3">
    <source>
        <dbReference type="ARBA" id="ARBA00023163"/>
    </source>
</evidence>
<dbReference type="NCBIfam" id="TIGR00229">
    <property type="entry name" value="sensory_box"/>
    <property type="match status" value="1"/>
</dbReference>
<dbReference type="Gene3D" id="3.30.450.20">
    <property type="entry name" value="PAS domain"/>
    <property type="match status" value="1"/>
</dbReference>
<dbReference type="PROSITE" id="PS50043">
    <property type="entry name" value="HTH_LUXR_2"/>
    <property type="match status" value="1"/>
</dbReference>
<evidence type="ECO:0000313" key="7">
    <source>
        <dbReference type="EMBL" id="VUZ86022.1"/>
    </source>
</evidence>
<evidence type="ECO:0000256" key="2">
    <source>
        <dbReference type="ARBA" id="ARBA00023125"/>
    </source>
</evidence>
<dbReference type="InterPro" id="IPR036388">
    <property type="entry name" value="WH-like_DNA-bd_sf"/>
</dbReference>
<keyword evidence="3" id="KW-0804">Transcription</keyword>
<dbReference type="GO" id="GO:0006355">
    <property type="term" value="P:regulation of DNA-templated transcription"/>
    <property type="evidence" value="ECO:0007669"/>
    <property type="project" value="InterPro"/>
</dbReference>
<name>A0A564ZN06_9BACT</name>
<dbReference type="InterPro" id="IPR035965">
    <property type="entry name" value="PAS-like_dom_sf"/>
</dbReference>
<dbReference type="Pfam" id="PF00196">
    <property type="entry name" value="GerE"/>
    <property type="match status" value="1"/>
</dbReference>
<dbReference type="InterPro" id="IPR000792">
    <property type="entry name" value="Tscrpt_reg_LuxR_C"/>
</dbReference>
<protein>
    <submittedName>
        <fullName evidence="7">Transcriptional regulatory protein LiaR</fullName>
    </submittedName>
</protein>
<dbReference type="PRINTS" id="PR00038">
    <property type="entry name" value="HTHLUXR"/>
</dbReference>
<dbReference type="GO" id="GO:0003677">
    <property type="term" value="F:DNA binding"/>
    <property type="evidence" value="ECO:0007669"/>
    <property type="project" value="UniProtKB-KW"/>
</dbReference>
<sequence length="244" mass="26664">MRNRADAANTAKTTARARAPTGDVVRHRGPSSQQGGAWIRSLFQGLPEGICLIDPSMRVVLWNRAATEITGYGASELLGCRCYLKGNGLDLERFCRAECPVSGEDKSLTGCRGCVKWQYPWTLVLPARHVDVALLILIFRHVPFTQQLPTCPDTSSPCMLARYAAQRGPEVARRLLALTLREREILGLLAGGKTAKPIATALGISLPTVRTHIQSILRKLDVHSCLELVAFLRHMTEGVPPACS</sequence>
<evidence type="ECO:0000313" key="8">
    <source>
        <dbReference type="Proteomes" id="UP000334340"/>
    </source>
</evidence>
<dbReference type="Proteomes" id="UP000334340">
    <property type="component" value="Unassembled WGS sequence"/>
</dbReference>
<proteinExistence type="predicted"/>
<feature type="domain" description="PAS" evidence="6">
    <location>
        <begin position="39"/>
        <end position="79"/>
    </location>
</feature>
<reference evidence="7 8" key="1">
    <citation type="submission" date="2019-07" db="EMBL/GenBank/DDBJ databases">
        <authorList>
            <person name="Cremers G."/>
        </authorList>
    </citation>
    <scope>NUCLEOTIDE SEQUENCE [LARGE SCALE GENOMIC DNA]</scope>
</reference>
<dbReference type="AlphaFoldDB" id="A0A564ZN06"/>
<dbReference type="InterPro" id="IPR000014">
    <property type="entry name" value="PAS"/>
</dbReference>
<dbReference type="EMBL" id="CABIKM010000040">
    <property type="protein sequence ID" value="VUZ86022.1"/>
    <property type="molecule type" value="Genomic_DNA"/>
</dbReference>
<keyword evidence="1" id="KW-0805">Transcription regulation</keyword>